<name>A0A6D2K3K6_9BRAS</name>
<gene>
    <name evidence="12" type="ORF">MERR_LOCUS30378</name>
</gene>
<dbReference type="InterPro" id="IPR043325">
    <property type="entry name" value="LTSS"/>
</dbReference>
<dbReference type="GO" id="GO:0098552">
    <property type="term" value="C:side of membrane"/>
    <property type="evidence" value="ECO:0007669"/>
    <property type="project" value="UniProtKB-KW"/>
</dbReference>
<keyword evidence="6" id="KW-0472">Membrane</keyword>
<dbReference type="OrthoDB" id="1925812at2759"/>
<evidence type="ECO:0000259" key="11">
    <source>
        <dbReference type="SMART" id="SM00499"/>
    </source>
</evidence>
<dbReference type="CDD" id="cd00010">
    <property type="entry name" value="AAI_LTSS"/>
    <property type="match status" value="1"/>
</dbReference>
<dbReference type="AlphaFoldDB" id="A0A6D2K3K6"/>
<keyword evidence="5 10" id="KW-0732">Signal</keyword>
<keyword evidence="8" id="KW-0325">Glycoprotein</keyword>
<evidence type="ECO:0000256" key="10">
    <source>
        <dbReference type="SAM" id="SignalP"/>
    </source>
</evidence>
<dbReference type="GO" id="GO:0005886">
    <property type="term" value="C:plasma membrane"/>
    <property type="evidence" value="ECO:0007669"/>
    <property type="project" value="UniProtKB-SubCell"/>
</dbReference>
<dbReference type="InterPro" id="IPR016140">
    <property type="entry name" value="Bifunc_inhib/LTP/seed_store"/>
</dbReference>
<evidence type="ECO:0000313" key="13">
    <source>
        <dbReference type="Proteomes" id="UP000467841"/>
    </source>
</evidence>
<evidence type="ECO:0000256" key="5">
    <source>
        <dbReference type="ARBA" id="ARBA00022729"/>
    </source>
</evidence>
<dbReference type="PANTHER" id="PTHR33044">
    <property type="entry name" value="BIFUNCTIONAL INHIBITOR/LIPID-TRANSFER PROTEIN/SEED STORAGE 2S ALBUMIN SUPERFAMILY PROTEIN-RELATED"/>
    <property type="match status" value="1"/>
</dbReference>
<dbReference type="Gene3D" id="1.10.110.10">
    <property type="entry name" value="Plant lipid-transfer and hydrophobic proteins"/>
    <property type="match status" value="1"/>
</dbReference>
<comment type="similarity">
    <text evidence="2">Belongs to the plant LTP family.</text>
</comment>
<evidence type="ECO:0000256" key="2">
    <source>
        <dbReference type="ARBA" id="ARBA00009748"/>
    </source>
</evidence>
<dbReference type="SUPFAM" id="SSF47699">
    <property type="entry name" value="Bifunctional inhibitor/lipid-transfer protein/seed storage 2S albumin"/>
    <property type="match status" value="1"/>
</dbReference>
<evidence type="ECO:0000256" key="6">
    <source>
        <dbReference type="ARBA" id="ARBA00023136"/>
    </source>
</evidence>
<evidence type="ECO:0000256" key="8">
    <source>
        <dbReference type="ARBA" id="ARBA00023180"/>
    </source>
</evidence>
<keyword evidence="9" id="KW-0449">Lipoprotein</keyword>
<accession>A0A6D2K3K6</accession>
<keyword evidence="7" id="KW-1015">Disulfide bond</keyword>
<dbReference type="InterPro" id="IPR036312">
    <property type="entry name" value="Bifun_inhib/LTP/seed_sf"/>
</dbReference>
<evidence type="ECO:0000256" key="3">
    <source>
        <dbReference type="ARBA" id="ARBA00022475"/>
    </source>
</evidence>
<evidence type="ECO:0000256" key="9">
    <source>
        <dbReference type="ARBA" id="ARBA00023288"/>
    </source>
</evidence>
<protein>
    <recommendedName>
        <fullName evidence="11">Bifunctional inhibitor/plant lipid transfer protein/seed storage helical domain-containing protein</fullName>
    </recommendedName>
</protein>
<comment type="subcellular location">
    <subcellularLocation>
        <location evidence="1">Cell membrane</location>
        <topology evidence="1">Lipid-anchor</topology>
        <topology evidence="1">GPI-anchor</topology>
    </subcellularLocation>
</comment>
<dbReference type="EMBL" id="CACVBM020001274">
    <property type="protein sequence ID" value="CAA7043143.1"/>
    <property type="molecule type" value="Genomic_DNA"/>
</dbReference>
<feature type="signal peptide" evidence="10">
    <location>
        <begin position="1"/>
        <end position="23"/>
    </location>
</feature>
<organism evidence="12 13">
    <name type="scientific">Microthlaspi erraticum</name>
    <dbReference type="NCBI Taxonomy" id="1685480"/>
    <lineage>
        <taxon>Eukaryota</taxon>
        <taxon>Viridiplantae</taxon>
        <taxon>Streptophyta</taxon>
        <taxon>Embryophyta</taxon>
        <taxon>Tracheophyta</taxon>
        <taxon>Spermatophyta</taxon>
        <taxon>Magnoliopsida</taxon>
        <taxon>eudicotyledons</taxon>
        <taxon>Gunneridae</taxon>
        <taxon>Pentapetalae</taxon>
        <taxon>rosids</taxon>
        <taxon>malvids</taxon>
        <taxon>Brassicales</taxon>
        <taxon>Brassicaceae</taxon>
        <taxon>Coluteocarpeae</taxon>
        <taxon>Microthlaspi</taxon>
    </lineage>
</organism>
<evidence type="ECO:0000256" key="7">
    <source>
        <dbReference type="ARBA" id="ARBA00023157"/>
    </source>
</evidence>
<reference evidence="12" key="1">
    <citation type="submission" date="2020-01" db="EMBL/GenBank/DDBJ databases">
        <authorList>
            <person name="Mishra B."/>
        </authorList>
    </citation>
    <scope>NUCLEOTIDE SEQUENCE [LARGE SCALE GENOMIC DNA]</scope>
</reference>
<keyword evidence="3" id="KW-1003">Cell membrane</keyword>
<keyword evidence="13" id="KW-1185">Reference proteome</keyword>
<dbReference type="Proteomes" id="UP000467841">
    <property type="component" value="Unassembled WGS sequence"/>
</dbReference>
<dbReference type="SMART" id="SM00499">
    <property type="entry name" value="AAI"/>
    <property type="match status" value="1"/>
</dbReference>
<dbReference type="Pfam" id="PF14368">
    <property type="entry name" value="LTP_2"/>
    <property type="match status" value="1"/>
</dbReference>
<keyword evidence="4" id="KW-0336">GPI-anchor</keyword>
<proteinExistence type="inferred from homology"/>
<sequence>MGICKILALVVSVIVLYSVQATAQGDSTPIAGCLQKLLPCQPYLHSVNPPPPATCCGPMKQLVEKDAQCLCTVFNNPTILKTLNLTKENALDLPKACGVNPDAVSVCSKVTSSSPVAAPGPTTNGGSSVPAISFIGLSFVYALVATIF</sequence>
<feature type="domain" description="Bifunctional inhibitor/plant lipid transfer protein/seed storage helical" evidence="11">
    <location>
        <begin position="33"/>
        <end position="107"/>
    </location>
</feature>
<comment type="caution">
    <text evidence="12">The sequence shown here is derived from an EMBL/GenBank/DDBJ whole genome shotgun (WGS) entry which is preliminary data.</text>
</comment>
<evidence type="ECO:0000256" key="4">
    <source>
        <dbReference type="ARBA" id="ARBA00022622"/>
    </source>
</evidence>
<evidence type="ECO:0000313" key="12">
    <source>
        <dbReference type="EMBL" id="CAA7043143.1"/>
    </source>
</evidence>
<evidence type="ECO:0000256" key="1">
    <source>
        <dbReference type="ARBA" id="ARBA00004609"/>
    </source>
</evidence>
<feature type="chain" id="PRO_5025388595" description="Bifunctional inhibitor/plant lipid transfer protein/seed storage helical domain-containing protein" evidence="10">
    <location>
        <begin position="24"/>
        <end position="148"/>
    </location>
</feature>